<evidence type="ECO:0000313" key="3">
    <source>
        <dbReference type="Proteomes" id="UP000193933"/>
    </source>
</evidence>
<sequence>MIGIIPGIFVISVKVKDTQQKGGQEIILLLNSLLLHIRLTDCLCSNTAIQHAEDSVGAESNHSQQSPPYHTNDFHFLTHSLTR</sequence>
<keyword evidence="3" id="KW-1185">Reference proteome</keyword>
<evidence type="ECO:0000256" key="1">
    <source>
        <dbReference type="SAM" id="MobiDB-lite"/>
    </source>
</evidence>
<comment type="caution">
    <text evidence="2">The sequence shown here is derived from an EMBL/GenBank/DDBJ whole genome shotgun (WGS) entry which is preliminary data.</text>
</comment>
<name>A0A1X1BSV5_9GAMM</name>
<dbReference type="AlphaFoldDB" id="A0A1X1BSV5"/>
<proteinExistence type="predicted"/>
<organism evidence="2 3">
    <name type="scientific">Pantoea conspicua</name>
    <dbReference type="NCBI Taxonomy" id="472705"/>
    <lineage>
        <taxon>Bacteria</taxon>
        <taxon>Pseudomonadati</taxon>
        <taxon>Pseudomonadota</taxon>
        <taxon>Gammaproteobacteria</taxon>
        <taxon>Enterobacterales</taxon>
        <taxon>Erwiniaceae</taxon>
        <taxon>Pantoea</taxon>
    </lineage>
</organism>
<feature type="region of interest" description="Disordered" evidence="1">
    <location>
        <begin position="54"/>
        <end position="83"/>
    </location>
</feature>
<feature type="compositionally biased region" description="Polar residues" evidence="1">
    <location>
        <begin position="58"/>
        <end position="69"/>
    </location>
</feature>
<dbReference type="EMBL" id="MLFN01000056">
    <property type="protein sequence ID" value="ORM51247.1"/>
    <property type="molecule type" value="Genomic_DNA"/>
</dbReference>
<accession>A0A1X1BSV5</accession>
<dbReference type="Proteomes" id="UP000193933">
    <property type="component" value="Unassembled WGS sequence"/>
</dbReference>
<protein>
    <submittedName>
        <fullName evidence="2">Uncharacterized protein</fullName>
    </submittedName>
</protein>
<evidence type="ECO:0000313" key="2">
    <source>
        <dbReference type="EMBL" id="ORM51247.1"/>
    </source>
</evidence>
<reference evidence="2 3" key="1">
    <citation type="journal article" date="2017" name="Antonie Van Leeuwenhoek">
        <title>Phylogenomic resolution of the bacterial genus Pantoea and its relationship with Erwinia and Tatumella.</title>
        <authorList>
            <person name="Palmer M."/>
            <person name="Steenkamp E.T."/>
            <person name="Coetzee M.P."/>
            <person name="Chan W.Y."/>
            <person name="van Zyl E."/>
            <person name="De Maayer P."/>
            <person name="Coutinho T.A."/>
            <person name="Blom J."/>
            <person name="Smits T.H."/>
            <person name="Duffy B."/>
            <person name="Venter S.N."/>
        </authorList>
    </citation>
    <scope>NUCLEOTIDE SEQUENCE [LARGE SCALE GENOMIC DNA]</scope>
    <source>
        <strain evidence="2 3">LMG 24534</strain>
    </source>
</reference>
<gene>
    <name evidence="2" type="ORF">HA41_15995</name>
</gene>